<feature type="region of interest" description="Disordered" evidence="1">
    <location>
        <begin position="205"/>
        <end position="228"/>
    </location>
</feature>
<dbReference type="EMBL" id="KN839844">
    <property type="protein sequence ID" value="KIJ65265.1"/>
    <property type="molecule type" value="Genomic_DNA"/>
</dbReference>
<dbReference type="OrthoDB" id="3266753at2759"/>
<dbReference type="AlphaFoldDB" id="A0A0C9W2K8"/>
<accession>A0A0C9W2K8</accession>
<organism evidence="2 3">
    <name type="scientific">Hydnomerulius pinastri MD-312</name>
    <dbReference type="NCBI Taxonomy" id="994086"/>
    <lineage>
        <taxon>Eukaryota</taxon>
        <taxon>Fungi</taxon>
        <taxon>Dikarya</taxon>
        <taxon>Basidiomycota</taxon>
        <taxon>Agaricomycotina</taxon>
        <taxon>Agaricomycetes</taxon>
        <taxon>Agaricomycetidae</taxon>
        <taxon>Boletales</taxon>
        <taxon>Boletales incertae sedis</taxon>
        <taxon>Leucogyrophana</taxon>
    </lineage>
</organism>
<evidence type="ECO:0000313" key="2">
    <source>
        <dbReference type="EMBL" id="KIJ65265.1"/>
    </source>
</evidence>
<protein>
    <submittedName>
        <fullName evidence="2">Uncharacterized protein</fullName>
    </submittedName>
</protein>
<reference evidence="2 3" key="1">
    <citation type="submission" date="2014-04" db="EMBL/GenBank/DDBJ databases">
        <title>Evolutionary Origins and Diversification of the Mycorrhizal Mutualists.</title>
        <authorList>
            <consortium name="DOE Joint Genome Institute"/>
            <consortium name="Mycorrhizal Genomics Consortium"/>
            <person name="Kohler A."/>
            <person name="Kuo A."/>
            <person name="Nagy L.G."/>
            <person name="Floudas D."/>
            <person name="Copeland A."/>
            <person name="Barry K.W."/>
            <person name="Cichocki N."/>
            <person name="Veneault-Fourrey C."/>
            <person name="LaButti K."/>
            <person name="Lindquist E.A."/>
            <person name="Lipzen A."/>
            <person name="Lundell T."/>
            <person name="Morin E."/>
            <person name="Murat C."/>
            <person name="Riley R."/>
            <person name="Ohm R."/>
            <person name="Sun H."/>
            <person name="Tunlid A."/>
            <person name="Henrissat B."/>
            <person name="Grigoriev I.V."/>
            <person name="Hibbett D.S."/>
            <person name="Martin F."/>
        </authorList>
    </citation>
    <scope>NUCLEOTIDE SEQUENCE [LARGE SCALE GENOMIC DNA]</scope>
    <source>
        <strain evidence="2 3">MD-312</strain>
    </source>
</reference>
<keyword evidence="3" id="KW-1185">Reference proteome</keyword>
<proteinExistence type="predicted"/>
<feature type="compositionally biased region" description="Pro residues" evidence="1">
    <location>
        <begin position="213"/>
        <end position="222"/>
    </location>
</feature>
<dbReference type="Proteomes" id="UP000053820">
    <property type="component" value="Unassembled WGS sequence"/>
</dbReference>
<name>A0A0C9W2K8_9AGAM</name>
<gene>
    <name evidence="2" type="ORF">HYDPIDRAFT_27983</name>
</gene>
<dbReference type="HOGENOM" id="CLU_016057_2_0_1"/>
<evidence type="ECO:0000256" key="1">
    <source>
        <dbReference type="SAM" id="MobiDB-lite"/>
    </source>
</evidence>
<evidence type="ECO:0000313" key="3">
    <source>
        <dbReference type="Proteomes" id="UP000053820"/>
    </source>
</evidence>
<sequence>MFEERFPWTVAMPWKVSYTAPSPMSWAWYTPRYDHFVIKEGNTLQAGTLTKPNLEGLASLHELVKQCHCNYALAFPDDTEKKNCATSVENRWLGAFTTVPTIANQLYAAGVAIWFIRRRELIPDDIIITNVVKVWRPDNVVMTHYTDPVKGFASPFPVRWCGPGGYTCQYIVRCYNHTDGKADQFLPTTQVDKQGPVVYRSKESCEGWQPYPKGKPAPPAPPTTQAKSRDKWDVLQHALLPPRISFWAHALQWVKKLVEKGDIAPSTNLMPGQGALRFPDLAGFMTILSPDSARQNLANWLAIWTAWIARVVQDPAMCPPSLRDWHLFLNSTPADILPPPPSQKETTSAAVKREAVKVFGEVLPTIESGSTWAGDDTVKFQEHTAHVFTTFPILVTQSVLWELADLSFQYDLLVLDQHLLPDQWRDHCTECEELWHGVFSSAVIGDTWDAPLPMSNAGVFHRSDMRGGDFLWYLNAFAQFLSAWPGAPAYFAHPLTSAMTDTILTNSCAKLMIFYIKTFFVHSGRPPVVPHRLPGSARA</sequence>